<gene>
    <name evidence="2" type="ORF">PaecuDRAFT_0066</name>
</gene>
<organism evidence="2 3">
    <name type="scientific">Paenibacillus curdlanolyticus YK9</name>
    <dbReference type="NCBI Taxonomy" id="717606"/>
    <lineage>
        <taxon>Bacteria</taxon>
        <taxon>Bacillati</taxon>
        <taxon>Bacillota</taxon>
        <taxon>Bacilli</taxon>
        <taxon>Bacillales</taxon>
        <taxon>Paenibacillaceae</taxon>
        <taxon>Paenibacillus</taxon>
    </lineage>
</organism>
<keyword evidence="3" id="KW-1185">Reference proteome</keyword>
<dbReference type="InterPro" id="IPR001296">
    <property type="entry name" value="Glyco_trans_1"/>
</dbReference>
<evidence type="ECO:0000313" key="2">
    <source>
        <dbReference type="EMBL" id="EFM12555.1"/>
    </source>
</evidence>
<feature type="domain" description="Glycosyl transferase family 1" evidence="1">
    <location>
        <begin position="187"/>
        <end position="354"/>
    </location>
</feature>
<protein>
    <submittedName>
        <fullName evidence="2">Glycosyl transferase group 1</fullName>
    </submittedName>
</protein>
<dbReference type="SUPFAM" id="SSF53756">
    <property type="entry name" value="UDP-Glycosyltransferase/glycogen phosphorylase"/>
    <property type="match status" value="1"/>
</dbReference>
<dbReference type="PANTHER" id="PTHR12526">
    <property type="entry name" value="GLYCOSYLTRANSFERASE"/>
    <property type="match status" value="1"/>
</dbReference>
<dbReference type="PANTHER" id="PTHR12526:SF630">
    <property type="entry name" value="GLYCOSYLTRANSFERASE"/>
    <property type="match status" value="1"/>
</dbReference>
<reference evidence="2 3" key="1">
    <citation type="submission" date="2010-07" db="EMBL/GenBank/DDBJ databases">
        <title>The draft genome of Paenibacillus curdlanolyticus YK9.</title>
        <authorList>
            <consortium name="US DOE Joint Genome Institute (JGI-PGF)"/>
            <person name="Lucas S."/>
            <person name="Copeland A."/>
            <person name="Lapidus A."/>
            <person name="Cheng J.-F."/>
            <person name="Bruce D."/>
            <person name="Goodwin L."/>
            <person name="Pitluck S."/>
            <person name="Land M.L."/>
            <person name="Hauser L."/>
            <person name="Chang Y.-J."/>
            <person name="Jeffries C."/>
            <person name="Anderson I.J."/>
            <person name="Johnson E."/>
            <person name="Loganathan U."/>
            <person name="Mulhopadhyay B."/>
            <person name="Kyrpides N."/>
            <person name="Woyke T.J."/>
        </authorList>
    </citation>
    <scope>NUCLEOTIDE SEQUENCE [LARGE SCALE GENOMIC DNA]</scope>
    <source>
        <strain evidence="2 3">YK9</strain>
    </source>
</reference>
<dbReference type="eggNOG" id="COG0438">
    <property type="taxonomic scope" value="Bacteria"/>
</dbReference>
<keyword evidence="2" id="KW-0808">Transferase</keyword>
<accession>E0I4M4</accession>
<dbReference type="GO" id="GO:0016757">
    <property type="term" value="F:glycosyltransferase activity"/>
    <property type="evidence" value="ECO:0007669"/>
    <property type="project" value="InterPro"/>
</dbReference>
<dbReference type="Gene3D" id="3.40.50.2000">
    <property type="entry name" value="Glycogen Phosphorylase B"/>
    <property type="match status" value="1"/>
</dbReference>
<evidence type="ECO:0000313" key="3">
    <source>
        <dbReference type="Proteomes" id="UP000005387"/>
    </source>
</evidence>
<dbReference type="EMBL" id="AEDD01000001">
    <property type="protein sequence ID" value="EFM12555.1"/>
    <property type="molecule type" value="Genomic_DNA"/>
</dbReference>
<dbReference type="Proteomes" id="UP000005387">
    <property type="component" value="Unassembled WGS sequence"/>
</dbReference>
<dbReference type="Pfam" id="PF00534">
    <property type="entry name" value="Glycos_transf_1"/>
    <property type="match status" value="1"/>
</dbReference>
<sequence length="382" mass="43334">MTSLHKIVGEFNYYFQGRAERMKMLFIFSVPSGGVETMNRLRCQALRQIGIEGHLLYLQDGAGRQNITDIPLYITNRDEDLSNLLRTHQYAAIISTCDHLILQKLRGLGYTGSIIYEAQGFGTKEQAFSTLSNAAYFIRLYANGAITTQTSHLMELFNAHLHDFPRFYIQNIVDTNLFRYQPIPGLNPTGDPILAWVGRIERNKNWKLFLQIGSELSRFYPKLRLWMFGDVTIFEPEELIRFEQTVHKLKLGDRILFHPNIPHSSMPFYLSTVGSSGGMLVSTSVNESFGYAVSEAISCRCPVLTTDSDGIRSSVIHNVTGKFFSGAVHDAVCHAIELMENKTLRANIIKQGEEHIRIQYSPSRYLSDFNNILIALQIKPAP</sequence>
<dbReference type="AlphaFoldDB" id="E0I4M4"/>
<dbReference type="STRING" id="717606.PaecuDRAFT_0066"/>
<proteinExistence type="predicted"/>
<dbReference type="CDD" id="cd03801">
    <property type="entry name" value="GT4_PimA-like"/>
    <property type="match status" value="1"/>
</dbReference>
<evidence type="ECO:0000259" key="1">
    <source>
        <dbReference type="Pfam" id="PF00534"/>
    </source>
</evidence>
<name>E0I4M4_9BACL</name>